<reference evidence="1 2" key="1">
    <citation type="submission" date="2018-11" db="EMBL/GenBank/DDBJ databases">
        <authorList>
            <consortium name="Pathogen Informatics"/>
        </authorList>
    </citation>
    <scope>NUCLEOTIDE SEQUENCE [LARGE SCALE GENOMIC DNA]</scope>
    <source>
        <strain evidence="1 2">Zambia</strain>
    </source>
</reference>
<dbReference type="EMBL" id="UZAI01006305">
    <property type="protein sequence ID" value="VDO94777.1"/>
    <property type="molecule type" value="Genomic_DNA"/>
</dbReference>
<dbReference type="Proteomes" id="UP000277204">
    <property type="component" value="Unassembled WGS sequence"/>
</dbReference>
<organism evidence="1 2">
    <name type="scientific">Schistosoma margrebowiei</name>
    <dbReference type="NCBI Taxonomy" id="48269"/>
    <lineage>
        <taxon>Eukaryota</taxon>
        <taxon>Metazoa</taxon>
        <taxon>Spiralia</taxon>
        <taxon>Lophotrochozoa</taxon>
        <taxon>Platyhelminthes</taxon>
        <taxon>Trematoda</taxon>
        <taxon>Digenea</taxon>
        <taxon>Strigeidida</taxon>
        <taxon>Schistosomatoidea</taxon>
        <taxon>Schistosomatidae</taxon>
        <taxon>Schistosoma</taxon>
    </lineage>
</organism>
<evidence type="ECO:0000313" key="1">
    <source>
        <dbReference type="EMBL" id="VDO94777.1"/>
    </source>
</evidence>
<keyword evidence="2" id="KW-1185">Reference proteome</keyword>
<protein>
    <submittedName>
        <fullName evidence="1">Uncharacterized protein</fullName>
    </submittedName>
</protein>
<dbReference type="AlphaFoldDB" id="A0A183M5J4"/>
<proteinExistence type="predicted"/>
<dbReference type="STRING" id="48269.A0A183M5J4"/>
<sequence length="67" mass="7535">MEIDGKGRGIGELDEPDALSNPHILLSPSIDINECKSKEFNEKTFLPCKKSTVFTQKPLSSYSHWLI</sequence>
<evidence type="ECO:0000313" key="2">
    <source>
        <dbReference type="Proteomes" id="UP000277204"/>
    </source>
</evidence>
<name>A0A183M5J4_9TREM</name>
<gene>
    <name evidence="1" type="ORF">SMRZ_LOCUS11319</name>
</gene>
<accession>A0A183M5J4</accession>